<reference evidence="2" key="1">
    <citation type="journal article" date="2020" name="Stud. Mycol.">
        <title>101 Dothideomycetes genomes: a test case for predicting lifestyles and emergence of pathogens.</title>
        <authorList>
            <person name="Haridas S."/>
            <person name="Albert R."/>
            <person name="Binder M."/>
            <person name="Bloem J."/>
            <person name="Labutti K."/>
            <person name="Salamov A."/>
            <person name="Andreopoulos B."/>
            <person name="Baker S."/>
            <person name="Barry K."/>
            <person name="Bills G."/>
            <person name="Bluhm B."/>
            <person name="Cannon C."/>
            <person name="Castanera R."/>
            <person name="Culley D."/>
            <person name="Daum C."/>
            <person name="Ezra D."/>
            <person name="Gonzalez J."/>
            <person name="Henrissat B."/>
            <person name="Kuo A."/>
            <person name="Liang C."/>
            <person name="Lipzen A."/>
            <person name="Lutzoni F."/>
            <person name="Magnuson J."/>
            <person name="Mondo S."/>
            <person name="Nolan M."/>
            <person name="Ohm R."/>
            <person name="Pangilinan J."/>
            <person name="Park H.-J."/>
            <person name="Ramirez L."/>
            <person name="Alfaro M."/>
            <person name="Sun H."/>
            <person name="Tritt A."/>
            <person name="Yoshinaga Y."/>
            <person name="Zwiers L.-H."/>
            <person name="Turgeon B."/>
            <person name="Goodwin S."/>
            <person name="Spatafora J."/>
            <person name="Crous P."/>
            <person name="Grigoriev I."/>
        </authorList>
    </citation>
    <scope>NUCLEOTIDE SEQUENCE</scope>
    <source>
        <strain evidence="2">CBS 690.94</strain>
    </source>
</reference>
<dbReference type="AlphaFoldDB" id="A0A9P4UIS0"/>
<organism evidence="2 3">
    <name type="scientific">Karstenula rhodostoma CBS 690.94</name>
    <dbReference type="NCBI Taxonomy" id="1392251"/>
    <lineage>
        <taxon>Eukaryota</taxon>
        <taxon>Fungi</taxon>
        <taxon>Dikarya</taxon>
        <taxon>Ascomycota</taxon>
        <taxon>Pezizomycotina</taxon>
        <taxon>Dothideomycetes</taxon>
        <taxon>Pleosporomycetidae</taxon>
        <taxon>Pleosporales</taxon>
        <taxon>Massarineae</taxon>
        <taxon>Didymosphaeriaceae</taxon>
        <taxon>Karstenula</taxon>
    </lineage>
</organism>
<feature type="transmembrane region" description="Helical" evidence="1">
    <location>
        <begin position="20"/>
        <end position="40"/>
    </location>
</feature>
<proteinExistence type="predicted"/>
<dbReference type="Proteomes" id="UP000799764">
    <property type="component" value="Unassembled WGS sequence"/>
</dbReference>
<keyword evidence="1" id="KW-1133">Transmembrane helix</keyword>
<protein>
    <submittedName>
        <fullName evidence="2">Uncharacterized protein</fullName>
    </submittedName>
</protein>
<accession>A0A9P4UIS0</accession>
<comment type="caution">
    <text evidence="2">The sequence shown here is derived from an EMBL/GenBank/DDBJ whole genome shotgun (WGS) entry which is preliminary data.</text>
</comment>
<sequence length="158" mass="18025">MRQMPRHVVPRCNEAYLSRWLAAGNAMDSLCVLTILFYAVSHAHYLSRIRLWNGLVLFQTSARRSRSVIAPQGTRQCPSHTTRPSALSCIPTSPTSRASLCVKKNFDLWLVFRQTSSRHSETPNVTATMTHSMEHHHCQVLRSDMVACRSDKITEFLR</sequence>
<evidence type="ECO:0000313" key="2">
    <source>
        <dbReference type="EMBL" id="KAF2450592.1"/>
    </source>
</evidence>
<name>A0A9P4UIS0_9PLEO</name>
<keyword evidence="1" id="KW-0812">Transmembrane</keyword>
<dbReference type="EMBL" id="MU001493">
    <property type="protein sequence ID" value="KAF2450592.1"/>
    <property type="molecule type" value="Genomic_DNA"/>
</dbReference>
<keyword evidence="1" id="KW-0472">Membrane</keyword>
<evidence type="ECO:0000256" key="1">
    <source>
        <dbReference type="SAM" id="Phobius"/>
    </source>
</evidence>
<gene>
    <name evidence="2" type="ORF">P171DRAFT_142510</name>
</gene>
<evidence type="ECO:0000313" key="3">
    <source>
        <dbReference type="Proteomes" id="UP000799764"/>
    </source>
</evidence>
<keyword evidence="3" id="KW-1185">Reference proteome</keyword>